<feature type="domain" description="DUF6532" evidence="1">
    <location>
        <begin position="2"/>
        <end position="134"/>
    </location>
</feature>
<evidence type="ECO:0000313" key="3">
    <source>
        <dbReference type="Proteomes" id="UP000053989"/>
    </source>
</evidence>
<organism evidence="2 3">
    <name type="scientific">Scleroderma citrinum Foug A</name>
    <dbReference type="NCBI Taxonomy" id="1036808"/>
    <lineage>
        <taxon>Eukaryota</taxon>
        <taxon>Fungi</taxon>
        <taxon>Dikarya</taxon>
        <taxon>Basidiomycota</taxon>
        <taxon>Agaricomycotina</taxon>
        <taxon>Agaricomycetes</taxon>
        <taxon>Agaricomycetidae</taxon>
        <taxon>Boletales</taxon>
        <taxon>Sclerodermatineae</taxon>
        <taxon>Sclerodermataceae</taxon>
        <taxon>Scleroderma</taxon>
    </lineage>
</organism>
<evidence type="ECO:0000313" key="2">
    <source>
        <dbReference type="EMBL" id="KIM54395.1"/>
    </source>
</evidence>
<protein>
    <recommendedName>
        <fullName evidence="1">DUF6532 domain-containing protein</fullName>
    </recommendedName>
</protein>
<proteinExistence type="predicted"/>
<dbReference type="InterPro" id="IPR045341">
    <property type="entry name" value="DUF6532"/>
</dbReference>
<dbReference type="AlphaFoldDB" id="A0A0C3D0N7"/>
<keyword evidence="3" id="KW-1185">Reference proteome</keyword>
<reference evidence="2 3" key="1">
    <citation type="submission" date="2014-04" db="EMBL/GenBank/DDBJ databases">
        <authorList>
            <consortium name="DOE Joint Genome Institute"/>
            <person name="Kuo A."/>
            <person name="Kohler A."/>
            <person name="Nagy L.G."/>
            <person name="Floudas D."/>
            <person name="Copeland A."/>
            <person name="Barry K.W."/>
            <person name="Cichocki N."/>
            <person name="Veneault-Fourrey C."/>
            <person name="LaButti K."/>
            <person name="Lindquist E.A."/>
            <person name="Lipzen A."/>
            <person name="Lundell T."/>
            <person name="Morin E."/>
            <person name="Murat C."/>
            <person name="Sun H."/>
            <person name="Tunlid A."/>
            <person name="Henrissat B."/>
            <person name="Grigoriev I.V."/>
            <person name="Hibbett D.S."/>
            <person name="Martin F."/>
            <person name="Nordberg H.P."/>
            <person name="Cantor M.N."/>
            <person name="Hua S.X."/>
        </authorList>
    </citation>
    <scope>NUCLEOTIDE SEQUENCE [LARGE SCALE GENOMIC DNA]</scope>
    <source>
        <strain evidence="2 3">Foug A</strain>
    </source>
</reference>
<dbReference type="EMBL" id="KN822156">
    <property type="protein sequence ID" value="KIM54395.1"/>
    <property type="molecule type" value="Genomic_DNA"/>
</dbReference>
<gene>
    <name evidence="2" type="ORF">SCLCIDRAFT_137040</name>
</gene>
<reference evidence="3" key="2">
    <citation type="submission" date="2015-01" db="EMBL/GenBank/DDBJ databases">
        <title>Evolutionary Origins and Diversification of the Mycorrhizal Mutualists.</title>
        <authorList>
            <consortium name="DOE Joint Genome Institute"/>
            <consortium name="Mycorrhizal Genomics Consortium"/>
            <person name="Kohler A."/>
            <person name="Kuo A."/>
            <person name="Nagy L.G."/>
            <person name="Floudas D."/>
            <person name="Copeland A."/>
            <person name="Barry K.W."/>
            <person name="Cichocki N."/>
            <person name="Veneault-Fourrey C."/>
            <person name="LaButti K."/>
            <person name="Lindquist E.A."/>
            <person name="Lipzen A."/>
            <person name="Lundell T."/>
            <person name="Morin E."/>
            <person name="Murat C."/>
            <person name="Riley R."/>
            <person name="Ohm R."/>
            <person name="Sun H."/>
            <person name="Tunlid A."/>
            <person name="Henrissat B."/>
            <person name="Grigoriev I.V."/>
            <person name="Hibbett D.S."/>
            <person name="Martin F."/>
        </authorList>
    </citation>
    <scope>NUCLEOTIDE SEQUENCE [LARGE SCALE GENOMIC DNA]</scope>
    <source>
        <strain evidence="3">Foug A</strain>
    </source>
</reference>
<dbReference type="HOGENOM" id="CLU_060373_1_0_1"/>
<dbReference type="InParanoid" id="A0A0C3D0N7"/>
<dbReference type="OrthoDB" id="2670686at2759"/>
<dbReference type="STRING" id="1036808.A0A0C3D0N7"/>
<evidence type="ECO:0000259" key="1">
    <source>
        <dbReference type="Pfam" id="PF20149"/>
    </source>
</evidence>
<name>A0A0C3D0N7_9AGAM</name>
<dbReference type="Pfam" id="PF20149">
    <property type="entry name" value="DUF6532"/>
    <property type="match status" value="1"/>
</dbReference>
<sequence>MTWRSTLKSKARDTVPRFYKLGNQFSSEENLAIAQDLIKGSLFVRDGVDEEGSTNNFAAPALAAVVIEFFYTGPLVLGPVFPEIFTREAPKVAVCLAATALRAAIDEYNVTGTRQDRNFEYAGYSKVFNGFIDMQRIIDANAKHAAKTKALRVVWATSAR</sequence>
<accession>A0A0C3D0N7</accession>
<dbReference type="Proteomes" id="UP000053989">
    <property type="component" value="Unassembled WGS sequence"/>
</dbReference>